<dbReference type="RefSeq" id="WP_218148400.1">
    <property type="nucleotide sequence ID" value="NZ_FOFR01000038.1"/>
</dbReference>
<feature type="region of interest" description="Disordered" evidence="1">
    <location>
        <begin position="1"/>
        <end position="38"/>
    </location>
</feature>
<sequence>TPPPNTPPPNTPPPNTPPPNTPPPTPTPPPPPPLPAAGATVITGFVGGVRMPSRTVNMAPPADWASHTGRCEVVNTTWDYAVGIPCGATTARISLEEGSNTIVVRAYAASGGGQVDSAARNASYLADECGGKPGCIPRLAPAGAQTAPMGAGGVGLLACAFLLRIGVRREDGVRGENGVRGEEDK</sequence>
<evidence type="ECO:0000313" key="3">
    <source>
        <dbReference type="Proteomes" id="UP000199352"/>
    </source>
</evidence>
<accession>A0A1H9WQ47</accession>
<name>A0A1H9WQ47_9PSEU</name>
<evidence type="ECO:0000256" key="1">
    <source>
        <dbReference type="SAM" id="MobiDB-lite"/>
    </source>
</evidence>
<keyword evidence="3" id="KW-1185">Reference proteome</keyword>
<feature type="non-terminal residue" evidence="2">
    <location>
        <position position="1"/>
    </location>
</feature>
<gene>
    <name evidence="2" type="ORF">SAMN05216188_13835</name>
</gene>
<protein>
    <submittedName>
        <fullName evidence="2">Uncharacterized protein</fullName>
    </submittedName>
</protein>
<proteinExistence type="predicted"/>
<evidence type="ECO:0000313" key="2">
    <source>
        <dbReference type="EMBL" id="SES35787.1"/>
    </source>
</evidence>
<dbReference type="AlphaFoldDB" id="A0A1H9WQ47"/>
<organism evidence="2 3">
    <name type="scientific">Lentzea xinjiangensis</name>
    <dbReference type="NCBI Taxonomy" id="402600"/>
    <lineage>
        <taxon>Bacteria</taxon>
        <taxon>Bacillati</taxon>
        <taxon>Actinomycetota</taxon>
        <taxon>Actinomycetes</taxon>
        <taxon>Pseudonocardiales</taxon>
        <taxon>Pseudonocardiaceae</taxon>
        <taxon>Lentzea</taxon>
    </lineage>
</organism>
<dbReference type="Proteomes" id="UP000199352">
    <property type="component" value="Unassembled WGS sequence"/>
</dbReference>
<feature type="compositionally biased region" description="Pro residues" evidence="1">
    <location>
        <begin position="1"/>
        <end position="35"/>
    </location>
</feature>
<dbReference type="EMBL" id="FOFR01000038">
    <property type="protein sequence ID" value="SES35787.1"/>
    <property type="molecule type" value="Genomic_DNA"/>
</dbReference>
<reference evidence="3" key="1">
    <citation type="submission" date="2016-10" db="EMBL/GenBank/DDBJ databases">
        <authorList>
            <person name="Varghese N."/>
            <person name="Submissions S."/>
        </authorList>
    </citation>
    <scope>NUCLEOTIDE SEQUENCE [LARGE SCALE GENOMIC DNA]</scope>
    <source>
        <strain evidence="3">CGMCC 4.3525</strain>
    </source>
</reference>